<keyword evidence="1" id="KW-0812">Transmembrane</keyword>
<evidence type="ECO:0000256" key="1">
    <source>
        <dbReference type="SAM" id="Phobius"/>
    </source>
</evidence>
<accession>K9W4B8</accession>
<protein>
    <recommendedName>
        <fullName evidence="4">DUF2243 domain-containing protein</fullName>
    </recommendedName>
</protein>
<feature type="transmembrane region" description="Helical" evidence="1">
    <location>
        <begin position="62"/>
        <end position="81"/>
    </location>
</feature>
<feature type="transmembrane region" description="Helical" evidence="1">
    <location>
        <begin position="129"/>
        <end position="150"/>
    </location>
</feature>
<dbReference type="RefSeq" id="WP_015205296.1">
    <property type="nucleotide sequence ID" value="NC_019753.1"/>
</dbReference>
<keyword evidence="1" id="KW-1133">Transmembrane helix</keyword>
<name>K9W4B8_9CYAN</name>
<evidence type="ECO:0000313" key="2">
    <source>
        <dbReference type="EMBL" id="AFZ15203.1"/>
    </source>
</evidence>
<dbReference type="eggNOG" id="COG4329">
    <property type="taxonomic scope" value="Bacteria"/>
</dbReference>
<proteinExistence type="predicted"/>
<keyword evidence="3" id="KW-1185">Reference proteome</keyword>
<feature type="transmembrane region" description="Helical" evidence="1">
    <location>
        <begin position="93"/>
        <end position="117"/>
    </location>
</feature>
<dbReference type="Proteomes" id="UP000010472">
    <property type="component" value="Chromosome"/>
</dbReference>
<dbReference type="EMBL" id="CP003620">
    <property type="protein sequence ID" value="AFZ15203.1"/>
    <property type="molecule type" value="Genomic_DNA"/>
</dbReference>
<dbReference type="PATRIC" id="fig|1173022.3.peg.4774"/>
<dbReference type="AlphaFoldDB" id="K9W4B8"/>
<sequence>MEKPQNNSELMIAAGILLGIGLAGLFDGIVLHKILKWHHMLSSVKPITNTYNLELNTLWDGFFLWGIYIIIAVGLVLLWRASQVGNILSSPKIFGACLAIGAGSFNLIEGLIDHHILGIHHVKSGANELAWDLGFLALSAVLVVVGWILLRSQVRVKSE</sequence>
<reference evidence="2 3" key="1">
    <citation type="submission" date="2012-06" db="EMBL/GenBank/DDBJ databases">
        <title>Finished chromosome of genome of Crinalium epipsammum PCC 9333.</title>
        <authorList>
            <consortium name="US DOE Joint Genome Institute"/>
            <person name="Gugger M."/>
            <person name="Coursin T."/>
            <person name="Rippka R."/>
            <person name="Tandeau De Marsac N."/>
            <person name="Huntemann M."/>
            <person name="Wei C.-L."/>
            <person name="Han J."/>
            <person name="Detter J.C."/>
            <person name="Han C."/>
            <person name="Tapia R."/>
            <person name="Davenport K."/>
            <person name="Daligault H."/>
            <person name="Erkkila T."/>
            <person name="Gu W."/>
            <person name="Munk A.C.C."/>
            <person name="Teshima H."/>
            <person name="Xu Y."/>
            <person name="Chain P."/>
            <person name="Chen A."/>
            <person name="Krypides N."/>
            <person name="Mavromatis K."/>
            <person name="Markowitz V."/>
            <person name="Szeto E."/>
            <person name="Ivanova N."/>
            <person name="Mikhailova N."/>
            <person name="Ovchinnikova G."/>
            <person name="Pagani I."/>
            <person name="Pati A."/>
            <person name="Goodwin L."/>
            <person name="Peters L."/>
            <person name="Pitluck S."/>
            <person name="Woyke T."/>
            <person name="Kerfeld C."/>
        </authorList>
    </citation>
    <scope>NUCLEOTIDE SEQUENCE [LARGE SCALE GENOMIC DNA]</scope>
    <source>
        <strain evidence="2 3">PCC 9333</strain>
    </source>
</reference>
<keyword evidence="1" id="KW-0472">Membrane</keyword>
<gene>
    <name evidence="2" type="ORF">Cri9333_4420</name>
</gene>
<dbReference type="OrthoDB" id="5190099at2"/>
<organism evidence="2 3">
    <name type="scientific">Crinalium epipsammum PCC 9333</name>
    <dbReference type="NCBI Taxonomy" id="1173022"/>
    <lineage>
        <taxon>Bacteria</taxon>
        <taxon>Bacillati</taxon>
        <taxon>Cyanobacteriota</taxon>
        <taxon>Cyanophyceae</taxon>
        <taxon>Gomontiellales</taxon>
        <taxon>Gomontiellaceae</taxon>
        <taxon>Crinalium</taxon>
    </lineage>
</organism>
<dbReference type="InterPro" id="IPR018719">
    <property type="entry name" value="DUF2243_membrane"/>
</dbReference>
<dbReference type="Pfam" id="PF10002">
    <property type="entry name" value="DUF2243"/>
    <property type="match status" value="1"/>
</dbReference>
<feature type="transmembrane region" description="Helical" evidence="1">
    <location>
        <begin position="12"/>
        <end position="35"/>
    </location>
</feature>
<evidence type="ECO:0008006" key="4">
    <source>
        <dbReference type="Google" id="ProtNLM"/>
    </source>
</evidence>
<evidence type="ECO:0000313" key="3">
    <source>
        <dbReference type="Proteomes" id="UP000010472"/>
    </source>
</evidence>
<dbReference type="HOGENOM" id="CLU_118115_0_0_3"/>
<dbReference type="KEGG" id="cep:Cri9333_4420"/>